<organism evidence="2">
    <name type="scientific">virus sp. ctPLL24</name>
    <dbReference type="NCBI Taxonomy" id="2826802"/>
    <lineage>
        <taxon>Viruses</taxon>
    </lineage>
</organism>
<sequence>MRSAWRRSLFSCFPLVVMSSNPLKAVGGALANIATFGGYGANKAAKKQASAANAMADAMANAPEQKVITTETKDVSQAEDAVNSSARRRLKLSNTTNRSNPLSSLAGLRKTLG</sequence>
<feature type="region of interest" description="Disordered" evidence="1">
    <location>
        <begin position="69"/>
        <end position="113"/>
    </location>
</feature>
<name>A0A8S5R0K1_9VIRU</name>
<evidence type="ECO:0000256" key="1">
    <source>
        <dbReference type="SAM" id="MobiDB-lite"/>
    </source>
</evidence>
<dbReference type="EMBL" id="BK015778">
    <property type="protein sequence ID" value="DAE24617.1"/>
    <property type="molecule type" value="Genomic_DNA"/>
</dbReference>
<accession>A0A8S5R0K1</accession>
<evidence type="ECO:0000313" key="2">
    <source>
        <dbReference type="EMBL" id="DAE24617.1"/>
    </source>
</evidence>
<feature type="compositionally biased region" description="Polar residues" evidence="1">
    <location>
        <begin position="92"/>
        <end position="103"/>
    </location>
</feature>
<protein>
    <submittedName>
        <fullName evidence="2">Uncharacterized protein</fullName>
    </submittedName>
</protein>
<proteinExistence type="predicted"/>
<reference evidence="2" key="1">
    <citation type="journal article" date="2021" name="Proc. Natl. Acad. Sci. U.S.A.">
        <title>A Catalog of Tens of Thousands of Viruses from Human Metagenomes Reveals Hidden Associations with Chronic Diseases.</title>
        <authorList>
            <person name="Tisza M.J."/>
            <person name="Buck C.B."/>
        </authorList>
    </citation>
    <scope>NUCLEOTIDE SEQUENCE</scope>
    <source>
        <strain evidence="2">CtPLL24</strain>
    </source>
</reference>